<dbReference type="AlphaFoldDB" id="A0A1X7LBA0"/>
<evidence type="ECO:0000256" key="1">
    <source>
        <dbReference type="ARBA" id="ARBA00004651"/>
    </source>
</evidence>
<feature type="coiled-coil region" evidence="6">
    <location>
        <begin position="181"/>
        <end position="208"/>
    </location>
</feature>
<proteinExistence type="predicted"/>
<keyword evidence="6" id="KW-0175">Coiled coil</keyword>
<evidence type="ECO:0000256" key="3">
    <source>
        <dbReference type="ARBA" id="ARBA00022692"/>
    </source>
</evidence>
<evidence type="ECO:0000256" key="4">
    <source>
        <dbReference type="ARBA" id="ARBA00022989"/>
    </source>
</evidence>
<accession>A0A1X7LBA0</accession>
<protein>
    <submittedName>
        <fullName evidence="8">Uncharacterized membrane protein YgaE, UPF0421/DUF939 family</fullName>
    </submittedName>
</protein>
<feature type="transmembrane region" description="Helical" evidence="7">
    <location>
        <begin position="60"/>
        <end position="87"/>
    </location>
</feature>
<keyword evidence="9" id="KW-1185">Reference proteome</keyword>
<dbReference type="OrthoDB" id="1653617at2"/>
<evidence type="ECO:0000256" key="5">
    <source>
        <dbReference type="ARBA" id="ARBA00023136"/>
    </source>
</evidence>
<gene>
    <name evidence="8" type="ORF">SAMN06295960_3133</name>
</gene>
<reference evidence="8 9" key="1">
    <citation type="submission" date="2017-04" db="EMBL/GenBank/DDBJ databases">
        <authorList>
            <person name="Afonso C.L."/>
            <person name="Miller P.J."/>
            <person name="Scott M.A."/>
            <person name="Spackman E."/>
            <person name="Goraichik I."/>
            <person name="Dimitrov K.M."/>
            <person name="Suarez D.L."/>
            <person name="Swayne D.E."/>
        </authorList>
    </citation>
    <scope>NUCLEOTIDE SEQUENCE [LARGE SCALE GENOMIC DNA]</scope>
    <source>
        <strain evidence="8 9">11</strain>
    </source>
</reference>
<feature type="transmembrane region" description="Helical" evidence="7">
    <location>
        <begin position="122"/>
        <end position="141"/>
    </location>
</feature>
<dbReference type="GO" id="GO:0005886">
    <property type="term" value="C:plasma membrane"/>
    <property type="evidence" value="ECO:0007669"/>
    <property type="project" value="UniProtKB-SubCell"/>
</dbReference>
<organism evidence="8 9">
    <name type="scientific">Paenibacillus aquistagni</name>
    <dbReference type="NCBI Taxonomy" id="1852522"/>
    <lineage>
        <taxon>Bacteria</taxon>
        <taxon>Bacillati</taxon>
        <taxon>Bacillota</taxon>
        <taxon>Bacilli</taxon>
        <taxon>Bacillales</taxon>
        <taxon>Paenibacillaceae</taxon>
        <taxon>Paenibacillus</taxon>
    </lineage>
</organism>
<comment type="subcellular location">
    <subcellularLocation>
        <location evidence="1">Cell membrane</location>
        <topology evidence="1">Multi-pass membrane protein</topology>
    </subcellularLocation>
</comment>
<evidence type="ECO:0000256" key="7">
    <source>
        <dbReference type="SAM" id="Phobius"/>
    </source>
</evidence>
<keyword evidence="4 7" id="KW-1133">Transmembrane helix</keyword>
<keyword evidence="5 7" id="KW-0472">Membrane</keyword>
<dbReference type="Proteomes" id="UP000193834">
    <property type="component" value="Unassembled WGS sequence"/>
</dbReference>
<evidence type="ECO:0000256" key="2">
    <source>
        <dbReference type="ARBA" id="ARBA00022475"/>
    </source>
</evidence>
<dbReference type="EMBL" id="FXAZ01000004">
    <property type="protein sequence ID" value="SMG50542.1"/>
    <property type="molecule type" value="Genomic_DNA"/>
</dbReference>
<dbReference type="PANTHER" id="PTHR30509:SF27">
    <property type="entry name" value="UPF0421 PROTEIN YGAE"/>
    <property type="match status" value="1"/>
</dbReference>
<dbReference type="InterPro" id="IPR010343">
    <property type="entry name" value="ArAE_1"/>
</dbReference>
<dbReference type="Pfam" id="PF06081">
    <property type="entry name" value="ArAE_1"/>
    <property type="match status" value="1"/>
</dbReference>
<sequence>MALGARVLKTGMAVAMTIYLCLLFNQGSPVIAAVAAIFAMQPSIYRSWRYFLDQLQANTMGAIIALGAGMVLSNEPIIVGIVCILVIMLSLKMKMEDTIGLTLVTVIAVMEASGQWDYALLRFAQILIGIGSACFINIIFLPPDPKKQFIKQIESVFSQMSLLLRTSISDEMTEAAFHQEKRELEQSLHSLADKFKLFEEEIKKLKKAKFSRTRHVVIYKQLLYTLQRGMEVLDSIENHYFQSMRGEGIDQLFDEHLEHLIRVHEHVLLKFEDKVKKDNEIMEQLMEKNEQFLESMMRACVNGDDSSHRLAIVVAACYEYGLQIQRLDRLVGHAGSAQE</sequence>
<keyword evidence="2" id="KW-1003">Cell membrane</keyword>
<dbReference type="PANTHER" id="PTHR30509">
    <property type="entry name" value="P-HYDROXYBENZOIC ACID EFFLUX PUMP SUBUNIT-RELATED"/>
    <property type="match status" value="1"/>
</dbReference>
<name>A0A1X7LBA0_9BACL</name>
<evidence type="ECO:0000313" key="9">
    <source>
        <dbReference type="Proteomes" id="UP000193834"/>
    </source>
</evidence>
<dbReference type="RefSeq" id="WP_085495575.1">
    <property type="nucleotide sequence ID" value="NZ_FXAZ01000004.1"/>
</dbReference>
<evidence type="ECO:0000256" key="6">
    <source>
        <dbReference type="SAM" id="Coils"/>
    </source>
</evidence>
<dbReference type="STRING" id="1852522.SAMN06295960_3133"/>
<evidence type="ECO:0000313" key="8">
    <source>
        <dbReference type="EMBL" id="SMG50542.1"/>
    </source>
</evidence>
<feature type="transmembrane region" description="Helical" evidence="7">
    <location>
        <begin position="12"/>
        <end position="40"/>
    </location>
</feature>
<keyword evidence="3 7" id="KW-0812">Transmembrane</keyword>